<dbReference type="KEGG" id="ria:C7V51_00920"/>
<dbReference type="AlphaFoldDB" id="A0AAD1ACN5"/>
<sequence>MRSGVPLSFGVFILAGISVVLVGCSQEAVGVSGSPAPAATEDQVYEQVAPDGSVHAVLHEEFESVRLPLDEFLPTTDEMLAVTHANDLLILDCLQQSGRDYSPAHVDWQGGSEEQFNRRYGSWSVSRAAVYGYDVPESPYEKSVMAAVAADGTPSAEQMAAESRCTKSVERIPNLTEDAGHSDNPTEALMVVVDEGRYGGAAAAAESEEFPKVRAALAECFARSGLSMSDNPSSFEVMNKPEDAEGQVRTAVAEATCHQEAKVEQTLYDIQAQYQAGYIAAHEAELAVVKQKQAEVLERAKKVIAEHGS</sequence>
<dbReference type="Proteomes" id="UP000283946">
    <property type="component" value="Chromosome"/>
</dbReference>
<proteinExistence type="predicted"/>
<reference evidence="1 2" key="1">
    <citation type="submission" date="2018-03" db="EMBL/GenBank/DDBJ databases">
        <title>Bacteriophage NCPPB3778 and a type I-E CRISPR drive the evolution of the US Biological Select Agent, Rathayibacter toxicus.</title>
        <authorList>
            <person name="Davis E.W.II."/>
            <person name="Tabima J.F."/>
            <person name="Weisberg A.J."/>
            <person name="Dantas Lopes L."/>
            <person name="Wiseman M.S."/>
            <person name="Wiseman M.S."/>
            <person name="Pupko T."/>
            <person name="Belcher M.S."/>
            <person name="Sechler A.J."/>
            <person name="Tancos M.A."/>
            <person name="Schroeder B.K."/>
            <person name="Murray T.D."/>
            <person name="Luster D.G."/>
            <person name="Schneider W.L."/>
            <person name="Rogers E."/>
            <person name="Andreote F.D."/>
            <person name="Grunwald N.J."/>
            <person name="Putnam M.L."/>
            <person name="Chang J.H."/>
        </authorList>
    </citation>
    <scope>NUCLEOTIDE SEQUENCE [LARGE SCALE GENOMIC DNA]</scope>
    <source>
        <strain evidence="1 2">NCCPB 2253</strain>
    </source>
</reference>
<protein>
    <submittedName>
        <fullName evidence="1">Uncharacterized protein</fullName>
    </submittedName>
</protein>
<evidence type="ECO:0000313" key="1">
    <source>
        <dbReference type="EMBL" id="AZZ54605.1"/>
    </source>
</evidence>
<organism evidence="1 2">
    <name type="scientific">Rathayibacter iranicus</name>
    <dbReference type="NCBI Taxonomy" id="59737"/>
    <lineage>
        <taxon>Bacteria</taxon>
        <taxon>Bacillati</taxon>
        <taxon>Actinomycetota</taxon>
        <taxon>Actinomycetes</taxon>
        <taxon>Micrococcales</taxon>
        <taxon>Microbacteriaceae</taxon>
        <taxon>Rathayibacter</taxon>
    </lineage>
</organism>
<gene>
    <name evidence="1" type="ORF">C7V51_00920</name>
</gene>
<accession>A0AAD1ACN5</accession>
<evidence type="ECO:0000313" key="2">
    <source>
        <dbReference type="Proteomes" id="UP000283946"/>
    </source>
</evidence>
<dbReference type="RefSeq" id="WP_104263817.1">
    <property type="nucleotide sequence ID" value="NZ_CP028130.1"/>
</dbReference>
<dbReference type="PROSITE" id="PS51257">
    <property type="entry name" value="PROKAR_LIPOPROTEIN"/>
    <property type="match status" value="1"/>
</dbReference>
<dbReference type="EMBL" id="CP028130">
    <property type="protein sequence ID" value="AZZ54605.1"/>
    <property type="molecule type" value="Genomic_DNA"/>
</dbReference>
<name>A0AAD1ACN5_9MICO</name>